<proteinExistence type="predicted"/>
<sequence>MAPKYSAPRVWKRPYNHIYNDNYKYGNSLYSDEISNIERKYNEALARTTFRSDRPDLNLSSFSDSQLTGESIIQRQRALASAAVAAATLESDRIRSMSSTRARADETAAFARRLQHSESFDNYTKALANINSDIEESKLRRSRSTRSRRRPESTIGLVASTPYEESLLNRDEGQHNPNFWMERCRELQSQIDNVVQQLTDTEDKVKHETTLIKTKLTQDVTDLLLTIDDQDRQIGDLQKMLKKQAKLVSDLTLELEASQRHYTDINDTLTLNQKRCQNLSHEVDEMRSALDKFRGGIDSSVETQVKIIGSGGRATHLSPMV</sequence>
<evidence type="ECO:0000313" key="2">
    <source>
        <dbReference type="Proteomes" id="UP000728032"/>
    </source>
</evidence>
<dbReference type="EMBL" id="CAJPVJ010005687">
    <property type="protein sequence ID" value="CAG2169754.1"/>
    <property type="molecule type" value="Genomic_DNA"/>
</dbReference>
<dbReference type="Proteomes" id="UP000728032">
    <property type="component" value="Unassembled WGS sequence"/>
</dbReference>
<dbReference type="OrthoDB" id="6424647at2759"/>
<evidence type="ECO:0000313" key="1">
    <source>
        <dbReference type="EMBL" id="CAD7652567.1"/>
    </source>
</evidence>
<protein>
    <submittedName>
        <fullName evidence="1">Uncharacterized protein</fullName>
    </submittedName>
</protein>
<organism evidence="1">
    <name type="scientific">Oppiella nova</name>
    <dbReference type="NCBI Taxonomy" id="334625"/>
    <lineage>
        <taxon>Eukaryota</taxon>
        <taxon>Metazoa</taxon>
        <taxon>Ecdysozoa</taxon>
        <taxon>Arthropoda</taxon>
        <taxon>Chelicerata</taxon>
        <taxon>Arachnida</taxon>
        <taxon>Acari</taxon>
        <taxon>Acariformes</taxon>
        <taxon>Sarcoptiformes</taxon>
        <taxon>Oribatida</taxon>
        <taxon>Brachypylina</taxon>
        <taxon>Oppioidea</taxon>
        <taxon>Oppiidae</taxon>
        <taxon>Oppiella</taxon>
    </lineage>
</organism>
<reference evidence="1" key="1">
    <citation type="submission" date="2020-11" db="EMBL/GenBank/DDBJ databases">
        <authorList>
            <person name="Tran Van P."/>
        </authorList>
    </citation>
    <scope>NUCLEOTIDE SEQUENCE</scope>
</reference>
<accession>A0A7R9M2Y7</accession>
<dbReference type="AlphaFoldDB" id="A0A7R9M2Y7"/>
<name>A0A7R9M2Y7_9ACAR</name>
<dbReference type="EMBL" id="OC920512">
    <property type="protein sequence ID" value="CAD7652567.1"/>
    <property type="molecule type" value="Genomic_DNA"/>
</dbReference>
<keyword evidence="2" id="KW-1185">Reference proteome</keyword>
<gene>
    <name evidence="1" type="ORF">ONB1V03_LOCUS9228</name>
</gene>